<sequence>MANFFANVASQSQLDALQRYFSRTPQVSIRFTYMGLLGSGSYGVAVRIREHFPGDRPDRDLVIKQANSEEHKQELRWEIIRIQRIAGGMHIVQPIFVENSPFFDYDFVEAPQVHPTRWPEQRTAYAREGYLLGPMLVLELLPNGPLQNFLYKAASLDVQRWPNRLLWKFFLCLVRACIAMAYPRSLGSDGQRLEVIPPGNVMPSNFTHTDLHAGNVMLGAPDPTQPEHQASRILKLIDFGVWSYARIYNLEYNNPNERGVSENIFSIGKLMLDIMTREPFSFNQWIPHAQIKLPKPGGGTRAVATYASPIMRQPLAPRHAGTDPDLRLLVAQCLAVDAANRPALPDLLNRVQMGAGRLPRDYAARPWGSAEETDEFIGELVDRILHDATP</sequence>
<dbReference type="Gene3D" id="1.10.510.10">
    <property type="entry name" value="Transferase(Phosphotransferase) domain 1"/>
    <property type="match status" value="1"/>
</dbReference>
<dbReference type="PANTHER" id="PTHR44329">
    <property type="entry name" value="SERINE/THREONINE-PROTEIN KINASE TNNI3K-RELATED"/>
    <property type="match status" value="1"/>
</dbReference>
<evidence type="ECO:0000259" key="4">
    <source>
        <dbReference type="PROSITE" id="PS50011"/>
    </source>
</evidence>
<dbReference type="InterPro" id="IPR000719">
    <property type="entry name" value="Prot_kinase_dom"/>
</dbReference>
<dbReference type="PANTHER" id="PTHR44329:SF298">
    <property type="entry name" value="MIXED LINEAGE KINASE DOMAIN-LIKE PROTEIN"/>
    <property type="match status" value="1"/>
</dbReference>
<evidence type="ECO:0000313" key="6">
    <source>
        <dbReference type="Proteomes" id="UP001396898"/>
    </source>
</evidence>
<keyword evidence="6" id="KW-1185">Reference proteome</keyword>
<dbReference type="SUPFAM" id="SSF56112">
    <property type="entry name" value="Protein kinase-like (PK-like)"/>
    <property type="match status" value="1"/>
</dbReference>
<evidence type="ECO:0000256" key="1">
    <source>
        <dbReference type="ARBA" id="ARBA00022741"/>
    </source>
</evidence>
<accession>A0ABR1RBW9</accession>
<evidence type="ECO:0000256" key="2">
    <source>
        <dbReference type="ARBA" id="ARBA00022840"/>
    </source>
</evidence>
<dbReference type="PROSITE" id="PS50011">
    <property type="entry name" value="PROTEIN_KINASE_DOM"/>
    <property type="match status" value="1"/>
</dbReference>
<proteinExistence type="predicted"/>
<dbReference type="InterPro" id="IPR011009">
    <property type="entry name" value="Kinase-like_dom_sf"/>
</dbReference>
<keyword evidence="1 3" id="KW-0547">Nucleotide-binding</keyword>
<dbReference type="InterPro" id="IPR051681">
    <property type="entry name" value="Ser/Thr_Kinases-Pseudokinases"/>
</dbReference>
<organism evidence="5 6">
    <name type="scientific">Apiospora marii</name>
    <dbReference type="NCBI Taxonomy" id="335849"/>
    <lineage>
        <taxon>Eukaryota</taxon>
        <taxon>Fungi</taxon>
        <taxon>Dikarya</taxon>
        <taxon>Ascomycota</taxon>
        <taxon>Pezizomycotina</taxon>
        <taxon>Sordariomycetes</taxon>
        <taxon>Xylariomycetidae</taxon>
        <taxon>Amphisphaeriales</taxon>
        <taxon>Apiosporaceae</taxon>
        <taxon>Apiospora</taxon>
    </lineage>
</organism>
<name>A0ABR1RBW9_9PEZI</name>
<protein>
    <submittedName>
        <fullName evidence="5">Kinase-like domain-containing protein</fullName>
    </submittedName>
</protein>
<evidence type="ECO:0000313" key="5">
    <source>
        <dbReference type="EMBL" id="KAK8006218.1"/>
    </source>
</evidence>
<gene>
    <name evidence="5" type="ORF">PG991_012515</name>
</gene>
<reference evidence="5 6" key="1">
    <citation type="submission" date="2023-01" db="EMBL/GenBank/DDBJ databases">
        <title>Analysis of 21 Apiospora genomes using comparative genomics revels a genus with tremendous synthesis potential of carbohydrate active enzymes and secondary metabolites.</title>
        <authorList>
            <person name="Sorensen T."/>
        </authorList>
    </citation>
    <scope>NUCLEOTIDE SEQUENCE [LARGE SCALE GENOMIC DNA]</scope>
    <source>
        <strain evidence="5 6">CBS 20057</strain>
    </source>
</reference>
<feature type="domain" description="Protein kinase" evidence="4">
    <location>
        <begin position="31"/>
        <end position="353"/>
    </location>
</feature>
<evidence type="ECO:0000256" key="3">
    <source>
        <dbReference type="PROSITE-ProRule" id="PRU10141"/>
    </source>
</evidence>
<keyword evidence="2 3" id="KW-0067">ATP-binding</keyword>
<feature type="binding site" evidence="3">
    <location>
        <position position="64"/>
    </location>
    <ligand>
        <name>ATP</name>
        <dbReference type="ChEBI" id="CHEBI:30616"/>
    </ligand>
</feature>
<dbReference type="PROSITE" id="PS00107">
    <property type="entry name" value="PROTEIN_KINASE_ATP"/>
    <property type="match status" value="1"/>
</dbReference>
<comment type="caution">
    <text evidence="5">The sequence shown here is derived from an EMBL/GenBank/DDBJ whole genome shotgun (WGS) entry which is preliminary data.</text>
</comment>
<dbReference type="Proteomes" id="UP001396898">
    <property type="component" value="Unassembled WGS sequence"/>
</dbReference>
<dbReference type="InterPro" id="IPR017441">
    <property type="entry name" value="Protein_kinase_ATP_BS"/>
</dbReference>
<dbReference type="SMART" id="SM00220">
    <property type="entry name" value="S_TKc"/>
    <property type="match status" value="1"/>
</dbReference>
<dbReference type="EMBL" id="JAQQWI010000017">
    <property type="protein sequence ID" value="KAK8006218.1"/>
    <property type="molecule type" value="Genomic_DNA"/>
</dbReference>